<dbReference type="PANTHER" id="PTHR47354:SF5">
    <property type="entry name" value="PROTEIN RFBI"/>
    <property type="match status" value="1"/>
</dbReference>
<dbReference type="InterPro" id="IPR001433">
    <property type="entry name" value="OxRdtase_FAD/NAD-bd"/>
</dbReference>
<feature type="domain" description="FAD-binding FR-type" evidence="2">
    <location>
        <begin position="9"/>
        <end position="111"/>
    </location>
</feature>
<name>A0A7T3AEK0_SPHPI</name>
<dbReference type="EMBL" id="CP065714">
    <property type="protein sequence ID" value="QPT11198.1"/>
    <property type="molecule type" value="Genomic_DNA"/>
</dbReference>
<dbReference type="RefSeq" id="WP_084280940.1">
    <property type="nucleotide sequence ID" value="NZ_CP065714.1"/>
</dbReference>
<keyword evidence="3" id="KW-0614">Plasmid</keyword>
<dbReference type="InterPro" id="IPR050415">
    <property type="entry name" value="MRET"/>
</dbReference>
<evidence type="ECO:0000256" key="1">
    <source>
        <dbReference type="ARBA" id="ARBA00034078"/>
    </source>
</evidence>
<dbReference type="PROSITE" id="PS51384">
    <property type="entry name" value="FAD_FR"/>
    <property type="match status" value="1"/>
</dbReference>
<dbReference type="InterPro" id="IPR008333">
    <property type="entry name" value="Cbr1-like_FAD-bd_dom"/>
</dbReference>
<evidence type="ECO:0000313" key="3">
    <source>
        <dbReference type="EMBL" id="QPT11198.1"/>
    </source>
</evidence>
<dbReference type="Gene3D" id="3.40.50.80">
    <property type="entry name" value="Nucleotide-binding domain of ferredoxin-NADP reductase (FNR) module"/>
    <property type="match status" value="1"/>
</dbReference>
<sequence>MIESAVQAALWQKSVVERIVQQTPAIKSFSLRLGNPFTHVAGQHVDVRLTAPDGYMAMRSYSIASPPDGSGIVELAIERLPDGEVSPFFHDVAAVGDEIELRGPLGGHFLWPQDAAGPVFLIGAGSGLVPLMAMIRQRRVEAQNVPTALLLSARTARDVLYAKELQAIEFDDPGFVLSLAITREAPTRETDFARRIDGAMVQEVITRLPRTPAHVFVCGSNGFVNIATDGALFAGLDAATIKTERYGG</sequence>
<gene>
    <name evidence="3" type="ORF">I6G38_20030</name>
</gene>
<dbReference type="Pfam" id="PF00970">
    <property type="entry name" value="FAD_binding_6"/>
    <property type="match status" value="1"/>
</dbReference>
<dbReference type="CDD" id="cd06217">
    <property type="entry name" value="FNR_iron_sulfur_binding_3"/>
    <property type="match status" value="1"/>
</dbReference>
<comment type="cofactor">
    <cofactor evidence="1">
        <name>[2Fe-2S] cluster</name>
        <dbReference type="ChEBI" id="CHEBI:190135"/>
    </cofactor>
</comment>
<dbReference type="PRINTS" id="PR00371">
    <property type="entry name" value="FPNCR"/>
</dbReference>
<dbReference type="InterPro" id="IPR001709">
    <property type="entry name" value="Flavoprot_Pyr_Nucl_cyt_Rdtase"/>
</dbReference>
<dbReference type="Proteomes" id="UP000594836">
    <property type="component" value="Plasmid unnamed1"/>
</dbReference>
<dbReference type="InterPro" id="IPR017938">
    <property type="entry name" value="Riboflavin_synthase-like_b-brl"/>
</dbReference>
<reference evidence="3 4" key="1">
    <citation type="submission" date="2020-12" db="EMBL/GenBank/DDBJ databases">
        <title>FDA dAtabase for Regulatory Grade micrObial Sequences (FDA-ARGOS): Supporting development and validation of Infectious Disease Dx tests.</title>
        <authorList>
            <person name="Sproer C."/>
            <person name="Gronow S."/>
            <person name="Severitt S."/>
            <person name="Schroder I."/>
            <person name="Tallon L."/>
            <person name="Sadzewicz L."/>
            <person name="Zhao X."/>
            <person name="Boylan J."/>
            <person name="Ott S."/>
            <person name="Bowen H."/>
            <person name="Vavikolanu K."/>
            <person name="Mehta A."/>
            <person name="Aluvathingal J."/>
            <person name="Nadendla S."/>
            <person name="Lowell S."/>
            <person name="Myers T."/>
            <person name="Yan Y."/>
            <person name="Sichtig H."/>
        </authorList>
    </citation>
    <scope>NUCLEOTIDE SEQUENCE [LARGE SCALE GENOMIC DNA]</scope>
    <source>
        <strain evidence="3 4">FDAARGOS_881</strain>
        <plasmid evidence="3 4">unnamed1</plasmid>
    </source>
</reference>
<evidence type="ECO:0000313" key="4">
    <source>
        <dbReference type="Proteomes" id="UP000594836"/>
    </source>
</evidence>
<accession>A0A7T3AEK0</accession>
<proteinExistence type="predicted"/>
<dbReference type="InterPro" id="IPR039261">
    <property type="entry name" value="FNR_nucleotide-bd"/>
</dbReference>
<dbReference type="SUPFAM" id="SSF52343">
    <property type="entry name" value="Ferredoxin reductase-like, C-terminal NADP-linked domain"/>
    <property type="match status" value="1"/>
</dbReference>
<dbReference type="PANTHER" id="PTHR47354">
    <property type="entry name" value="NADH OXIDOREDUCTASE HCR"/>
    <property type="match status" value="1"/>
</dbReference>
<dbReference type="Gene3D" id="2.40.30.10">
    <property type="entry name" value="Translation factors"/>
    <property type="match status" value="1"/>
</dbReference>
<protein>
    <submittedName>
        <fullName evidence="3">Ferredoxin reductase</fullName>
    </submittedName>
</protein>
<geneLocation type="plasmid" evidence="3 4">
    <name>unnamed1</name>
</geneLocation>
<dbReference type="InterPro" id="IPR017927">
    <property type="entry name" value="FAD-bd_FR_type"/>
</dbReference>
<dbReference type="AlphaFoldDB" id="A0A7T3AEK0"/>
<dbReference type="Pfam" id="PF00175">
    <property type="entry name" value="NAD_binding_1"/>
    <property type="match status" value="1"/>
</dbReference>
<dbReference type="SUPFAM" id="SSF63380">
    <property type="entry name" value="Riboflavin synthase domain-like"/>
    <property type="match status" value="1"/>
</dbReference>
<evidence type="ECO:0000259" key="2">
    <source>
        <dbReference type="PROSITE" id="PS51384"/>
    </source>
</evidence>
<dbReference type="GO" id="GO:0016491">
    <property type="term" value="F:oxidoreductase activity"/>
    <property type="evidence" value="ECO:0007669"/>
    <property type="project" value="InterPro"/>
</dbReference>
<organism evidence="3 4">
    <name type="scientific">Sphingomonas paucimobilis</name>
    <name type="common">Pseudomonas paucimobilis</name>
    <dbReference type="NCBI Taxonomy" id="13689"/>
    <lineage>
        <taxon>Bacteria</taxon>
        <taxon>Pseudomonadati</taxon>
        <taxon>Pseudomonadota</taxon>
        <taxon>Alphaproteobacteria</taxon>
        <taxon>Sphingomonadales</taxon>
        <taxon>Sphingomonadaceae</taxon>
        <taxon>Sphingomonas</taxon>
    </lineage>
</organism>